<name>A0A8J2K9A3_9HEXA</name>
<keyword evidence="3" id="KW-1185">Reference proteome</keyword>
<accession>A0A8J2K9A3</accession>
<protein>
    <submittedName>
        <fullName evidence="2">Uncharacterized protein</fullName>
    </submittedName>
</protein>
<comment type="caution">
    <text evidence="2">The sequence shown here is derived from an EMBL/GenBank/DDBJ whole genome shotgun (WGS) entry which is preliminary data.</text>
</comment>
<dbReference type="PANTHER" id="PTHR43157:SF31">
    <property type="entry name" value="PHOSPHATIDYLINOSITOL-GLYCAN BIOSYNTHESIS CLASS F PROTEIN"/>
    <property type="match status" value="1"/>
</dbReference>
<dbReference type="AlphaFoldDB" id="A0A8J2K9A3"/>
<dbReference type="OrthoDB" id="542013at2759"/>
<gene>
    <name evidence="2" type="ORF">AFUS01_LOCUS11844</name>
</gene>
<proteinExistence type="predicted"/>
<dbReference type="GO" id="GO:0016491">
    <property type="term" value="F:oxidoreductase activity"/>
    <property type="evidence" value="ECO:0007669"/>
    <property type="project" value="UniProtKB-KW"/>
</dbReference>
<reference evidence="2" key="1">
    <citation type="submission" date="2021-06" db="EMBL/GenBank/DDBJ databases">
        <authorList>
            <person name="Hodson N. C."/>
            <person name="Mongue J. A."/>
            <person name="Jaron S. K."/>
        </authorList>
    </citation>
    <scope>NUCLEOTIDE SEQUENCE</scope>
</reference>
<sequence>MYSVFGYEALANIDENAMNSEGSAMDNLTSTIITSVDRMMEQKGSTFSENIVKITVFQEEENISGKIAIVTGSYCGLGKQTALELAKRGAEVVLACRDFDKA</sequence>
<keyword evidence="1" id="KW-0560">Oxidoreductase</keyword>
<evidence type="ECO:0000313" key="3">
    <source>
        <dbReference type="Proteomes" id="UP000708208"/>
    </source>
</evidence>
<dbReference type="EMBL" id="CAJVCH010092053">
    <property type="protein sequence ID" value="CAG7722725.1"/>
    <property type="molecule type" value="Genomic_DNA"/>
</dbReference>
<evidence type="ECO:0000256" key="1">
    <source>
        <dbReference type="ARBA" id="ARBA00023002"/>
    </source>
</evidence>
<dbReference type="PANTHER" id="PTHR43157">
    <property type="entry name" value="PHOSPHATIDYLINOSITOL-GLYCAN BIOSYNTHESIS CLASS F PROTEIN-RELATED"/>
    <property type="match status" value="1"/>
</dbReference>
<feature type="non-terminal residue" evidence="2">
    <location>
        <position position="1"/>
    </location>
</feature>
<dbReference type="Proteomes" id="UP000708208">
    <property type="component" value="Unassembled WGS sequence"/>
</dbReference>
<organism evidence="2 3">
    <name type="scientific">Allacma fusca</name>
    <dbReference type="NCBI Taxonomy" id="39272"/>
    <lineage>
        <taxon>Eukaryota</taxon>
        <taxon>Metazoa</taxon>
        <taxon>Ecdysozoa</taxon>
        <taxon>Arthropoda</taxon>
        <taxon>Hexapoda</taxon>
        <taxon>Collembola</taxon>
        <taxon>Symphypleona</taxon>
        <taxon>Sminthuridae</taxon>
        <taxon>Allacma</taxon>
    </lineage>
</organism>
<evidence type="ECO:0000313" key="2">
    <source>
        <dbReference type="EMBL" id="CAG7722725.1"/>
    </source>
</evidence>